<proteinExistence type="predicted"/>
<accession>F9GGC2</accession>
<gene>
    <name evidence="1" type="ORF">FOXB_17706</name>
</gene>
<name>F9GGC2_FUSOF</name>
<evidence type="ECO:0000313" key="1">
    <source>
        <dbReference type="EMBL" id="EGU71786.1"/>
    </source>
</evidence>
<dbReference type="EMBL" id="AFQF01007643">
    <property type="protein sequence ID" value="EGU71786.1"/>
    <property type="molecule type" value="Genomic_DNA"/>
</dbReference>
<comment type="caution">
    <text evidence="1">The sequence shown here is derived from an EMBL/GenBank/DDBJ whole genome shotgun (WGS) entry which is preliminary data.</text>
</comment>
<sequence>MGVLQLPYRSLTALLWARILRSYYSQIIFKGQKIGL</sequence>
<dbReference type="AlphaFoldDB" id="F9GGC2"/>
<reference evidence="1" key="1">
    <citation type="journal article" date="2012" name="Mol. Plant Microbe Interact.">
        <title>A highly conserved effector in Fusarium oxysporum is required for full virulence on Arabidopsis.</title>
        <authorList>
            <person name="Thatcher L.F."/>
            <person name="Gardiner D.M."/>
            <person name="Kazan K."/>
            <person name="Manners J."/>
        </authorList>
    </citation>
    <scope>NUCLEOTIDE SEQUENCE [LARGE SCALE GENOMIC DNA]</scope>
    <source>
        <strain evidence="1">Fo5176</strain>
    </source>
</reference>
<organism evidence="1">
    <name type="scientific">Fusarium oxysporum (strain Fo5176)</name>
    <name type="common">Fusarium vascular wilt</name>
    <dbReference type="NCBI Taxonomy" id="660025"/>
    <lineage>
        <taxon>Eukaryota</taxon>
        <taxon>Fungi</taxon>
        <taxon>Dikarya</taxon>
        <taxon>Ascomycota</taxon>
        <taxon>Pezizomycotina</taxon>
        <taxon>Sordariomycetes</taxon>
        <taxon>Hypocreomycetidae</taxon>
        <taxon>Hypocreales</taxon>
        <taxon>Nectriaceae</taxon>
        <taxon>Fusarium</taxon>
        <taxon>Fusarium oxysporum species complex</taxon>
    </lineage>
</organism>
<protein>
    <submittedName>
        <fullName evidence="1">Uncharacterized protein</fullName>
    </submittedName>
</protein>